<dbReference type="AlphaFoldDB" id="A0A4Z1I5P1"/>
<reference evidence="1 2" key="1">
    <citation type="submission" date="2017-12" db="EMBL/GenBank/DDBJ databases">
        <title>Comparative genomics of Botrytis spp.</title>
        <authorList>
            <person name="Valero-Jimenez C.A."/>
            <person name="Tapia P."/>
            <person name="Veloso J."/>
            <person name="Silva-Moreno E."/>
            <person name="Staats M."/>
            <person name="Valdes J.H."/>
            <person name="Van Kan J.A.L."/>
        </authorList>
    </citation>
    <scope>NUCLEOTIDE SEQUENCE [LARGE SCALE GENOMIC DNA]</scope>
    <source>
        <strain evidence="1 2">MUCL11595</strain>
    </source>
</reference>
<gene>
    <name evidence="1" type="ORF">BCON_0083g00060</name>
</gene>
<evidence type="ECO:0000313" key="1">
    <source>
        <dbReference type="EMBL" id="TGO56014.1"/>
    </source>
</evidence>
<dbReference type="Proteomes" id="UP000297527">
    <property type="component" value="Unassembled WGS sequence"/>
</dbReference>
<keyword evidence="2" id="KW-1185">Reference proteome</keyword>
<dbReference type="OrthoDB" id="3512446at2759"/>
<accession>A0A4Z1I5P1</accession>
<sequence length="116" mass="13350">MQTNEYDPESKKRIHEDVIRKINIITASWEGIMQRESVHEAVKRFYGSADRLHVELAVETLPENVIQNQQVNLNQRLQDMVATIKRLVDFQEYPQTKGNKGAIKIAINALLSAMCE</sequence>
<protein>
    <submittedName>
        <fullName evidence="1">Uncharacterized protein</fullName>
    </submittedName>
</protein>
<proteinExistence type="predicted"/>
<organism evidence="1 2">
    <name type="scientific">Botryotinia convoluta</name>
    <dbReference type="NCBI Taxonomy" id="54673"/>
    <lineage>
        <taxon>Eukaryota</taxon>
        <taxon>Fungi</taxon>
        <taxon>Dikarya</taxon>
        <taxon>Ascomycota</taxon>
        <taxon>Pezizomycotina</taxon>
        <taxon>Leotiomycetes</taxon>
        <taxon>Helotiales</taxon>
        <taxon>Sclerotiniaceae</taxon>
        <taxon>Botryotinia</taxon>
    </lineage>
</organism>
<comment type="caution">
    <text evidence="1">The sequence shown here is derived from an EMBL/GenBank/DDBJ whole genome shotgun (WGS) entry which is preliminary data.</text>
</comment>
<evidence type="ECO:0000313" key="2">
    <source>
        <dbReference type="Proteomes" id="UP000297527"/>
    </source>
</evidence>
<dbReference type="EMBL" id="PQXN01000083">
    <property type="protein sequence ID" value="TGO56014.1"/>
    <property type="molecule type" value="Genomic_DNA"/>
</dbReference>
<name>A0A4Z1I5P1_9HELO</name>